<keyword evidence="2" id="KW-1185">Reference proteome</keyword>
<name>A0A162FS82_9MYCO</name>
<proteinExistence type="predicted"/>
<dbReference type="RefSeq" id="WP_075509105.1">
    <property type="nucleotide sequence ID" value="NZ_CP089224.1"/>
</dbReference>
<organism evidence="1 2">
    <name type="scientific">Mycobacterium ostraviense</name>
    <dbReference type="NCBI Taxonomy" id="2738409"/>
    <lineage>
        <taxon>Bacteria</taxon>
        <taxon>Bacillati</taxon>
        <taxon>Actinomycetota</taxon>
        <taxon>Actinomycetes</taxon>
        <taxon>Mycobacteriales</taxon>
        <taxon>Mycobacteriaceae</taxon>
        <taxon>Mycobacterium</taxon>
    </lineage>
</organism>
<reference evidence="2" key="1">
    <citation type="submission" date="2016-04" db="EMBL/GenBank/DDBJ databases">
        <authorList>
            <person name="Strapagiel D."/>
            <person name="Borowka P."/>
            <person name="Marciniak B."/>
            <person name="Bakula Z."/>
            <person name="Van Ingen J."/>
            <person name="Safianowska A."/>
            <person name="Dziadek J."/>
            <person name="Jagielski T."/>
        </authorList>
    </citation>
    <scope>NUCLEOTIDE SEQUENCE [LARGE SCALE GENOMIC DNA]</scope>
    <source>
        <strain evidence="2">1010001458</strain>
    </source>
</reference>
<comment type="caution">
    <text evidence="1">The sequence shown here is derived from an EMBL/GenBank/DDBJ whole genome shotgun (WGS) entry which is preliminary data.</text>
</comment>
<dbReference type="InterPro" id="IPR022536">
    <property type="entry name" value="EspC"/>
</dbReference>
<dbReference type="Proteomes" id="UP000077342">
    <property type="component" value="Unassembled WGS sequence"/>
</dbReference>
<evidence type="ECO:0000313" key="2">
    <source>
        <dbReference type="Proteomes" id="UP000077342"/>
    </source>
</evidence>
<dbReference type="Pfam" id="PF10824">
    <property type="entry name" value="T7SS_ESX_EspC"/>
    <property type="match status" value="1"/>
</dbReference>
<accession>A0A162FS82</accession>
<protein>
    <submittedName>
        <fullName evidence="1">Secretion protein EspF</fullName>
    </submittedName>
</protein>
<dbReference type="EMBL" id="LWCI01000011">
    <property type="protein sequence ID" value="KZS67936.1"/>
    <property type="molecule type" value="Genomic_DNA"/>
</dbReference>
<dbReference type="AlphaFoldDB" id="A0A162FS82"/>
<gene>
    <name evidence="1" type="ORF">A4G28_13020</name>
</gene>
<evidence type="ECO:0000313" key="1">
    <source>
        <dbReference type="EMBL" id="KZS67936.1"/>
    </source>
</evidence>
<dbReference type="GO" id="GO:0009306">
    <property type="term" value="P:protein secretion"/>
    <property type="evidence" value="ECO:0007669"/>
    <property type="project" value="InterPro"/>
</dbReference>
<sequence length="103" mass="10583">MTGILGVVPSFLKVLAGMHNEIAGQLKSATSAPSGISQRVQITHGSFTSKFNNTLQQFETTRNSTGTGLQGVTSGLANNLLSAAGAYLNSDQGLAGVIDKIFG</sequence>